<evidence type="ECO:0000313" key="2">
    <source>
        <dbReference type="Proteomes" id="UP000270291"/>
    </source>
</evidence>
<gene>
    <name evidence="1" type="ORF">EI293_08985</name>
</gene>
<dbReference type="EMBL" id="RWIU01000002">
    <property type="protein sequence ID" value="RSK44637.1"/>
    <property type="molecule type" value="Genomic_DNA"/>
</dbReference>
<dbReference type="RefSeq" id="WP_125436790.1">
    <property type="nucleotide sequence ID" value="NZ_RWIU01000002.1"/>
</dbReference>
<name>A0A3R9NYD5_9BACT</name>
<comment type="caution">
    <text evidence="1">The sequence shown here is derived from an EMBL/GenBank/DDBJ whole genome shotgun (WGS) entry which is preliminary data.</text>
</comment>
<protein>
    <submittedName>
        <fullName evidence="1">Uncharacterized protein</fullName>
    </submittedName>
</protein>
<organism evidence="1 2">
    <name type="scientific">Hymenobacter perfusus</name>
    <dbReference type="NCBI Taxonomy" id="1236770"/>
    <lineage>
        <taxon>Bacteria</taxon>
        <taxon>Pseudomonadati</taxon>
        <taxon>Bacteroidota</taxon>
        <taxon>Cytophagia</taxon>
        <taxon>Cytophagales</taxon>
        <taxon>Hymenobacteraceae</taxon>
        <taxon>Hymenobacter</taxon>
    </lineage>
</organism>
<sequence>MAELMRLRLPAGWAVCYNSFGDEDMVVKEDWITNFHYYKEDLLWLEFMRLSAAGQQEANPTGWLVDLGWYPDGDPSGAFSLVIFRLANDTEGWPEQRPTFRSSNRYHIRTVLEYILHHLWIHPGCTQEQLQQQLTQMQQAEEQNDLYSLLGTAFSP</sequence>
<dbReference type="AlphaFoldDB" id="A0A3R9NYD5"/>
<accession>A0A3R9NYD5</accession>
<keyword evidence="2" id="KW-1185">Reference proteome</keyword>
<dbReference type="OrthoDB" id="3532550at2"/>
<dbReference type="Proteomes" id="UP000270291">
    <property type="component" value="Unassembled WGS sequence"/>
</dbReference>
<proteinExistence type="predicted"/>
<evidence type="ECO:0000313" key="1">
    <source>
        <dbReference type="EMBL" id="RSK44637.1"/>
    </source>
</evidence>
<reference evidence="1 2" key="1">
    <citation type="submission" date="2018-12" db="EMBL/GenBank/DDBJ databases">
        <authorList>
            <person name="Feng G."/>
            <person name="Zhu H."/>
        </authorList>
    </citation>
    <scope>NUCLEOTIDE SEQUENCE [LARGE SCALE GENOMIC DNA]</scope>
    <source>
        <strain evidence="1 2">LMG 26000</strain>
    </source>
</reference>